<dbReference type="GO" id="GO:0016301">
    <property type="term" value="F:kinase activity"/>
    <property type="evidence" value="ECO:0007669"/>
    <property type="project" value="UniProtKB-KW"/>
</dbReference>
<dbReference type="InterPro" id="IPR036513">
    <property type="entry name" value="STAS_dom_sf"/>
</dbReference>
<reference evidence="2 3" key="1">
    <citation type="submission" date="2015-02" db="EMBL/GenBank/DDBJ databases">
        <authorList>
            <person name="Gomez-Escribano P.J."/>
        </authorList>
    </citation>
    <scope>NUCLEOTIDE SEQUENCE [LARGE SCALE GENOMIC DNA]</scope>
    <source>
        <strain evidence="3">C34 (DSM 42122 / NRRL B-24963)</strain>
    </source>
</reference>
<evidence type="ECO:0000313" key="2">
    <source>
        <dbReference type="EMBL" id="CQR65723.1"/>
    </source>
</evidence>
<proteinExistence type="predicted"/>
<accession>A0A0F7W4R6</accession>
<keyword evidence="2" id="KW-0808">Transferase</keyword>
<dbReference type="Gene3D" id="3.30.750.24">
    <property type="entry name" value="STAS domain"/>
    <property type="match status" value="1"/>
</dbReference>
<protein>
    <submittedName>
        <fullName evidence="2">GAF Sensor Signal Transduction Histidine Kinase</fullName>
    </submittedName>
</protein>
<evidence type="ECO:0000259" key="1">
    <source>
        <dbReference type="PROSITE" id="PS50801"/>
    </source>
</evidence>
<gene>
    <name evidence="2" type="primary">sle_62680</name>
</gene>
<dbReference type="CDD" id="cd07043">
    <property type="entry name" value="STAS_anti-anti-sigma_factors"/>
    <property type="match status" value="1"/>
</dbReference>
<sequence length="306" mass="33087">MPGEGLEAGVSTYGRTERRIEDVQYGDHLCLAFDDDAEQRRVVTAYLAAGLRRGERVMYFADRSTPREVLGWLSASGTDPELALGKGQLVVTTADATYLASGSFDPGAMVASLRKEVADSLGAGYTGFRVSGEMGWALRDVPGAERLREYETEVNEVFAGQRASAVCQYDARRFDTGQLDAFDRCHPGAVAGEPLYSDSTLRLVPAFHRGQRVLRVAGSVDHRTTGVFATALQAVLHGPGDVLVDMAELEFIDLAGVRVLAHAAAGLDRGRRLLVRELAPLLCQVVRMVGFDETPALVVSAREVSR</sequence>
<dbReference type="PROSITE" id="PS50801">
    <property type="entry name" value="STAS"/>
    <property type="match status" value="1"/>
</dbReference>
<dbReference type="EMBL" id="LN831790">
    <property type="protein sequence ID" value="CQR65723.1"/>
    <property type="molecule type" value="Genomic_DNA"/>
</dbReference>
<organism evidence="2 3">
    <name type="scientific">Streptomyces leeuwenhoekii</name>
    <dbReference type="NCBI Taxonomy" id="1437453"/>
    <lineage>
        <taxon>Bacteria</taxon>
        <taxon>Bacillati</taxon>
        <taxon>Actinomycetota</taxon>
        <taxon>Actinomycetes</taxon>
        <taxon>Kitasatosporales</taxon>
        <taxon>Streptomycetaceae</taxon>
        <taxon>Streptomyces</taxon>
    </lineage>
</organism>
<dbReference type="AlphaFoldDB" id="A0A0F7W4R6"/>
<dbReference type="Pfam" id="PF13466">
    <property type="entry name" value="STAS_2"/>
    <property type="match status" value="1"/>
</dbReference>
<dbReference type="SUPFAM" id="SSF52091">
    <property type="entry name" value="SpoIIaa-like"/>
    <property type="match status" value="1"/>
</dbReference>
<dbReference type="Proteomes" id="UP000035016">
    <property type="component" value="Chromosome Chromosome"/>
</dbReference>
<dbReference type="InterPro" id="IPR058548">
    <property type="entry name" value="MlaB-like_STAS"/>
</dbReference>
<dbReference type="InterPro" id="IPR002645">
    <property type="entry name" value="STAS_dom"/>
</dbReference>
<feature type="domain" description="STAS" evidence="1">
    <location>
        <begin position="213"/>
        <end position="306"/>
    </location>
</feature>
<dbReference type="KEGG" id="sle:sle_62680"/>
<evidence type="ECO:0000313" key="3">
    <source>
        <dbReference type="Proteomes" id="UP000035016"/>
    </source>
</evidence>
<dbReference type="Pfam" id="PF14417">
    <property type="entry name" value="MEDS"/>
    <property type="match status" value="1"/>
</dbReference>
<name>A0A0F7W4R6_STRLW</name>
<dbReference type="RefSeq" id="WP_029383270.1">
    <property type="nucleotide sequence ID" value="NZ_AZSD01000140.1"/>
</dbReference>
<dbReference type="InterPro" id="IPR025847">
    <property type="entry name" value="MEDS_domain"/>
</dbReference>
<keyword evidence="2" id="KW-0418">Kinase</keyword>